<gene>
    <name evidence="1" type="ORF">KIH74_22700</name>
</gene>
<name>A0ABS5TKY0_9ACTN</name>
<evidence type="ECO:0000313" key="1">
    <source>
        <dbReference type="EMBL" id="MBT0771768.1"/>
    </source>
</evidence>
<keyword evidence="2" id="KW-1185">Reference proteome</keyword>
<proteinExistence type="predicted"/>
<protein>
    <recommendedName>
        <fullName evidence="3">ANTAR domain-containing protein</fullName>
    </recommendedName>
</protein>
<evidence type="ECO:0008006" key="3">
    <source>
        <dbReference type="Google" id="ProtNLM"/>
    </source>
</evidence>
<dbReference type="RefSeq" id="WP_214158139.1">
    <property type="nucleotide sequence ID" value="NZ_JAHBAY010000010.1"/>
</dbReference>
<evidence type="ECO:0000313" key="2">
    <source>
        <dbReference type="Proteomes" id="UP001197247"/>
    </source>
</evidence>
<organism evidence="1 2">
    <name type="scientific">Kineosporia corallincola</name>
    <dbReference type="NCBI Taxonomy" id="2835133"/>
    <lineage>
        <taxon>Bacteria</taxon>
        <taxon>Bacillati</taxon>
        <taxon>Actinomycetota</taxon>
        <taxon>Actinomycetes</taxon>
        <taxon>Kineosporiales</taxon>
        <taxon>Kineosporiaceae</taxon>
        <taxon>Kineosporia</taxon>
    </lineage>
</organism>
<sequence>MVMARRPETGWLRTHYDRAYQHLTNQRGHTIRDEAIDVLTTAIRSDTDPYRMNAIADAVEDAINDKETP</sequence>
<dbReference type="Proteomes" id="UP001197247">
    <property type="component" value="Unassembled WGS sequence"/>
</dbReference>
<comment type="caution">
    <text evidence="1">The sequence shown here is derived from an EMBL/GenBank/DDBJ whole genome shotgun (WGS) entry which is preliminary data.</text>
</comment>
<accession>A0ABS5TKY0</accession>
<dbReference type="EMBL" id="JAHBAY010000010">
    <property type="protein sequence ID" value="MBT0771768.1"/>
    <property type="molecule type" value="Genomic_DNA"/>
</dbReference>
<reference evidence="1 2" key="1">
    <citation type="submission" date="2021-05" db="EMBL/GenBank/DDBJ databases">
        <title>Kineosporia and Streptomyces sp. nov. two new marine actinobacteria isolated from Coral.</title>
        <authorList>
            <person name="Buangrab K."/>
            <person name="Sutthacheep M."/>
            <person name="Yeemin T."/>
            <person name="Harunari E."/>
            <person name="Igarashi Y."/>
            <person name="Kanchanasin P."/>
            <person name="Tanasupawat S."/>
            <person name="Phongsopitanun W."/>
        </authorList>
    </citation>
    <scope>NUCLEOTIDE SEQUENCE [LARGE SCALE GENOMIC DNA]</scope>
    <source>
        <strain evidence="1 2">J2-2</strain>
    </source>
</reference>